<feature type="domain" description="TonB-dependent receptor-like beta-barrel" evidence="14">
    <location>
        <begin position="362"/>
        <end position="840"/>
    </location>
</feature>
<accession>A0A7W6JU39</accession>
<evidence type="ECO:0000256" key="13">
    <source>
        <dbReference type="SAM" id="SignalP"/>
    </source>
</evidence>
<keyword evidence="13" id="KW-0732">Signal</keyword>
<feature type="domain" description="TonB-dependent receptor plug" evidence="15">
    <location>
        <begin position="58"/>
        <end position="164"/>
    </location>
</feature>
<evidence type="ECO:0000256" key="7">
    <source>
        <dbReference type="ARBA" id="ARBA00023065"/>
    </source>
</evidence>
<keyword evidence="17" id="KW-1185">Reference proteome</keyword>
<keyword evidence="6" id="KW-0408">Iron</keyword>
<evidence type="ECO:0000256" key="5">
    <source>
        <dbReference type="ARBA" id="ARBA00022692"/>
    </source>
</evidence>
<dbReference type="InterPro" id="IPR036942">
    <property type="entry name" value="Beta-barrel_TonB_sf"/>
</dbReference>
<keyword evidence="3 11" id="KW-1134">Transmembrane beta strand</keyword>
<sequence>MSVRYALLALASPIALLAATDAAAQEAAQAQPEATAPADSRTDGGEIVVTAQLVEQKPMDVPFALTALQGQFLDDLGITEFDRLGQFIPGFDVQNQSPNNPGFVMRGITSDSGAAYNEPRVSVFQDGVSISKSRGSYVELFDMERVEVAKGPQSTLYGRGALIGAVNLVQAKADPKNAYGYVYGQYSNFNGYRIDQTVNLPLSDDLAIRVASRIKERDGTIANLLGGEDYNGIKSEAVRGALRWAPGALTFDLIGNYQHDKASGTSFKSIAYNPTDPVTGAVIGDRGRNSGAALASPSSFERGRPLGLDRDVWGVTGIANYDFSPNLSLNAIGSYRKFAGIEVFDADGISLPALTAAEDAQGNQTMGTLRLTWKNDRVTAFFGGTYFREDGFQRAPSQFDERVALARLTNTLNGGGAIPGRAATDPAPLALFSNTAFTGSLLQGVLRSQLYSAFRKAGLNDAQATAQAATQTNALLPTAQAQAIAANLKPGHQETTTNYGRTESWDLFGDVTFDVTDRFQVGGGIRWSHDAKTTGFSSAVSNGRSILGGYIGALQLLGSSPATAQQLLGALAVPGAANIPTSALYPVPLFGLGAQPTGTNGQLYNADHNDSGFTWRATAKYEISPEANIYANYARGRRPEILSVGAPSTPGGAARFSVLPSETVDSYEAGVKTALANRTLFIDGSVFYYRYKNFQTTEQQGTTFVTINAGRAESYGFEGQVNWRPADWVSLFGSYAYNHSRFAAGARDGNRFRLSPDHSAALAVQFKVPAGPVKIDFTPSVTWQSKVFFDDDNDLPALQVNNLVPDLVQDEVQGSYALVDARLGFETDNGRWRIEGFVTNAFNQKYIKDAGNTGDALGMPTFIAGEPRVYGIAASLKLGKR</sequence>
<keyword evidence="5 11" id="KW-0812">Transmembrane</keyword>
<dbReference type="PANTHER" id="PTHR32552">
    <property type="entry name" value="FERRICHROME IRON RECEPTOR-RELATED"/>
    <property type="match status" value="1"/>
</dbReference>
<dbReference type="GO" id="GO:0009279">
    <property type="term" value="C:cell outer membrane"/>
    <property type="evidence" value="ECO:0007669"/>
    <property type="project" value="UniProtKB-SubCell"/>
</dbReference>
<dbReference type="Pfam" id="PF07715">
    <property type="entry name" value="Plug"/>
    <property type="match status" value="1"/>
</dbReference>
<evidence type="ECO:0000256" key="11">
    <source>
        <dbReference type="PROSITE-ProRule" id="PRU01360"/>
    </source>
</evidence>
<dbReference type="InterPro" id="IPR012910">
    <property type="entry name" value="Plug_dom"/>
</dbReference>
<evidence type="ECO:0000256" key="4">
    <source>
        <dbReference type="ARBA" id="ARBA00022496"/>
    </source>
</evidence>
<evidence type="ECO:0000256" key="1">
    <source>
        <dbReference type="ARBA" id="ARBA00004571"/>
    </source>
</evidence>
<keyword evidence="4" id="KW-0410">Iron transport</keyword>
<protein>
    <submittedName>
        <fullName evidence="16">Outer membrane receptor protein involved in Fe transport</fullName>
    </submittedName>
</protein>
<name>A0A7W6JU39_9SPHN</name>
<dbReference type="SUPFAM" id="SSF56935">
    <property type="entry name" value="Porins"/>
    <property type="match status" value="1"/>
</dbReference>
<dbReference type="Gene3D" id="2.40.170.20">
    <property type="entry name" value="TonB-dependent receptor, beta-barrel domain"/>
    <property type="match status" value="2"/>
</dbReference>
<evidence type="ECO:0000313" key="17">
    <source>
        <dbReference type="Proteomes" id="UP000557392"/>
    </source>
</evidence>
<evidence type="ECO:0000256" key="8">
    <source>
        <dbReference type="ARBA" id="ARBA00023077"/>
    </source>
</evidence>
<keyword evidence="8 12" id="KW-0798">TonB box</keyword>
<dbReference type="PANTHER" id="PTHR32552:SF81">
    <property type="entry name" value="TONB-DEPENDENT OUTER MEMBRANE RECEPTOR"/>
    <property type="match status" value="1"/>
</dbReference>
<dbReference type="PROSITE" id="PS52016">
    <property type="entry name" value="TONB_DEPENDENT_REC_3"/>
    <property type="match status" value="1"/>
</dbReference>
<dbReference type="RefSeq" id="WP_183997438.1">
    <property type="nucleotide sequence ID" value="NZ_JACIEH010000002.1"/>
</dbReference>
<comment type="caution">
    <text evidence="16">The sequence shown here is derived from an EMBL/GenBank/DDBJ whole genome shotgun (WGS) entry which is preliminary data.</text>
</comment>
<evidence type="ECO:0000256" key="12">
    <source>
        <dbReference type="RuleBase" id="RU003357"/>
    </source>
</evidence>
<comment type="similarity">
    <text evidence="11 12">Belongs to the TonB-dependent receptor family.</text>
</comment>
<dbReference type="GO" id="GO:0006826">
    <property type="term" value="P:iron ion transport"/>
    <property type="evidence" value="ECO:0007669"/>
    <property type="project" value="UniProtKB-KW"/>
</dbReference>
<keyword evidence="7" id="KW-0406">Ion transport</keyword>
<reference evidence="16 17" key="1">
    <citation type="submission" date="2020-08" db="EMBL/GenBank/DDBJ databases">
        <title>Genomic Encyclopedia of Type Strains, Phase IV (KMG-IV): sequencing the most valuable type-strain genomes for metagenomic binning, comparative biology and taxonomic classification.</title>
        <authorList>
            <person name="Goeker M."/>
        </authorList>
    </citation>
    <scope>NUCLEOTIDE SEQUENCE [LARGE SCALE GENOMIC DNA]</scope>
    <source>
        <strain evidence="16 17">DSM 101806</strain>
    </source>
</reference>
<dbReference type="Proteomes" id="UP000557392">
    <property type="component" value="Unassembled WGS sequence"/>
</dbReference>
<evidence type="ECO:0000256" key="3">
    <source>
        <dbReference type="ARBA" id="ARBA00022452"/>
    </source>
</evidence>
<keyword evidence="9 11" id="KW-0472">Membrane</keyword>
<dbReference type="InterPro" id="IPR039426">
    <property type="entry name" value="TonB-dep_rcpt-like"/>
</dbReference>
<gene>
    <name evidence="16" type="ORF">GGR46_002116</name>
</gene>
<evidence type="ECO:0000256" key="2">
    <source>
        <dbReference type="ARBA" id="ARBA00022448"/>
    </source>
</evidence>
<keyword evidence="16" id="KW-0675">Receptor</keyword>
<organism evidence="16 17">
    <name type="scientific">Sphingomonas kyeonggiensis</name>
    <dbReference type="NCBI Taxonomy" id="1268553"/>
    <lineage>
        <taxon>Bacteria</taxon>
        <taxon>Pseudomonadati</taxon>
        <taxon>Pseudomonadota</taxon>
        <taxon>Alphaproteobacteria</taxon>
        <taxon>Sphingomonadales</taxon>
        <taxon>Sphingomonadaceae</taxon>
        <taxon>Sphingomonas</taxon>
    </lineage>
</organism>
<evidence type="ECO:0000259" key="14">
    <source>
        <dbReference type="Pfam" id="PF00593"/>
    </source>
</evidence>
<feature type="signal peptide" evidence="13">
    <location>
        <begin position="1"/>
        <end position="24"/>
    </location>
</feature>
<dbReference type="AlphaFoldDB" id="A0A7W6JU39"/>
<feature type="chain" id="PRO_5030954906" evidence="13">
    <location>
        <begin position="25"/>
        <end position="881"/>
    </location>
</feature>
<proteinExistence type="inferred from homology"/>
<keyword evidence="2 11" id="KW-0813">Transport</keyword>
<evidence type="ECO:0000256" key="9">
    <source>
        <dbReference type="ARBA" id="ARBA00023136"/>
    </source>
</evidence>
<dbReference type="Pfam" id="PF00593">
    <property type="entry name" value="TonB_dep_Rec_b-barrel"/>
    <property type="match status" value="1"/>
</dbReference>
<evidence type="ECO:0000256" key="10">
    <source>
        <dbReference type="ARBA" id="ARBA00023237"/>
    </source>
</evidence>
<dbReference type="EMBL" id="JACIEH010000002">
    <property type="protein sequence ID" value="MBB4098552.1"/>
    <property type="molecule type" value="Genomic_DNA"/>
</dbReference>
<evidence type="ECO:0000256" key="6">
    <source>
        <dbReference type="ARBA" id="ARBA00023004"/>
    </source>
</evidence>
<comment type="subcellular location">
    <subcellularLocation>
        <location evidence="1 11">Cell outer membrane</location>
        <topology evidence="1 11">Multi-pass membrane protein</topology>
    </subcellularLocation>
</comment>
<dbReference type="InterPro" id="IPR000531">
    <property type="entry name" value="Beta-barrel_TonB"/>
</dbReference>
<evidence type="ECO:0000259" key="15">
    <source>
        <dbReference type="Pfam" id="PF07715"/>
    </source>
</evidence>
<evidence type="ECO:0000313" key="16">
    <source>
        <dbReference type="EMBL" id="MBB4098552.1"/>
    </source>
</evidence>
<keyword evidence="10 11" id="KW-0998">Cell outer membrane</keyword>